<keyword evidence="3" id="KW-0472">Membrane</keyword>
<feature type="disulfide bond" evidence="1">
    <location>
        <begin position="371"/>
        <end position="380"/>
    </location>
</feature>
<dbReference type="Pfam" id="PF08560">
    <property type="entry name" value="DUF1757"/>
    <property type="match status" value="1"/>
</dbReference>
<evidence type="ECO:0000313" key="6">
    <source>
        <dbReference type="WBParaSite" id="MBELARI_LOCUS17181"/>
    </source>
</evidence>
<dbReference type="PROSITE" id="PS00022">
    <property type="entry name" value="EGF_1"/>
    <property type="match status" value="1"/>
</dbReference>
<comment type="caution">
    <text evidence="1">Lacks conserved residue(s) required for the propagation of feature annotation.</text>
</comment>
<dbReference type="WBParaSite" id="MBELARI_LOCUS17181">
    <property type="protein sequence ID" value="MBELARI_LOCUS17181"/>
    <property type="gene ID" value="MBELARI_LOCUS17181"/>
</dbReference>
<dbReference type="PROSITE" id="PS01186">
    <property type="entry name" value="EGF_2"/>
    <property type="match status" value="1"/>
</dbReference>
<dbReference type="Gene3D" id="2.10.25.10">
    <property type="entry name" value="Laminin"/>
    <property type="match status" value="2"/>
</dbReference>
<dbReference type="AlphaFoldDB" id="A0AAF3J5C1"/>
<accession>A0AAF3J5C1</accession>
<dbReference type="InterPro" id="IPR002049">
    <property type="entry name" value="LE_dom"/>
</dbReference>
<feature type="transmembrane region" description="Helical" evidence="3">
    <location>
        <begin position="420"/>
        <end position="440"/>
    </location>
</feature>
<evidence type="ECO:0000259" key="4">
    <source>
        <dbReference type="PROSITE" id="PS50026"/>
    </source>
</evidence>
<dbReference type="PROSITE" id="PS50026">
    <property type="entry name" value="EGF_3"/>
    <property type="match status" value="1"/>
</dbReference>
<dbReference type="Proteomes" id="UP000887575">
    <property type="component" value="Unassembled WGS sequence"/>
</dbReference>
<keyword evidence="1" id="KW-1015">Disulfide bond</keyword>
<feature type="domain" description="EGF-like" evidence="4">
    <location>
        <begin position="346"/>
        <end position="381"/>
    </location>
</feature>
<feature type="compositionally biased region" description="Basic and acidic residues" evidence="2">
    <location>
        <begin position="518"/>
        <end position="529"/>
    </location>
</feature>
<dbReference type="InterPro" id="IPR013869">
    <property type="entry name" value="DUF1757"/>
</dbReference>
<keyword evidence="3" id="KW-1133">Transmembrane helix</keyword>
<keyword evidence="5" id="KW-1185">Reference proteome</keyword>
<keyword evidence="3" id="KW-0812">Transmembrane</keyword>
<name>A0AAF3J5C1_9BILA</name>
<evidence type="ECO:0000256" key="2">
    <source>
        <dbReference type="SAM" id="MobiDB-lite"/>
    </source>
</evidence>
<keyword evidence="1" id="KW-0245">EGF-like domain</keyword>
<feature type="region of interest" description="Disordered" evidence="2">
    <location>
        <begin position="498"/>
        <end position="529"/>
    </location>
</feature>
<feature type="compositionally biased region" description="Basic and acidic residues" evidence="2">
    <location>
        <begin position="498"/>
        <end position="509"/>
    </location>
</feature>
<dbReference type="InterPro" id="IPR000742">
    <property type="entry name" value="EGF"/>
</dbReference>
<evidence type="ECO:0000313" key="5">
    <source>
        <dbReference type="Proteomes" id="UP000887575"/>
    </source>
</evidence>
<protein>
    <recommendedName>
        <fullName evidence="4">EGF-like domain-containing protein</fullName>
    </recommendedName>
</protein>
<dbReference type="Pfam" id="PF00053">
    <property type="entry name" value="EGF_laminin"/>
    <property type="match status" value="1"/>
</dbReference>
<dbReference type="PANTHER" id="PTHR38636">
    <property type="entry name" value="PROTEIN CBG20488"/>
    <property type="match status" value="1"/>
</dbReference>
<evidence type="ECO:0000256" key="3">
    <source>
        <dbReference type="SAM" id="Phobius"/>
    </source>
</evidence>
<reference evidence="6" key="1">
    <citation type="submission" date="2024-02" db="UniProtKB">
        <authorList>
            <consortium name="WormBaseParasite"/>
        </authorList>
    </citation>
    <scope>IDENTIFICATION</scope>
</reference>
<evidence type="ECO:0000256" key="1">
    <source>
        <dbReference type="PROSITE-ProRule" id="PRU00076"/>
    </source>
</evidence>
<dbReference type="PANTHER" id="PTHR38636:SF2">
    <property type="entry name" value="TRANSCELLULAR CHAPERONE SIGNALING (X)CROSS TISSUE"/>
    <property type="match status" value="1"/>
</dbReference>
<organism evidence="5 6">
    <name type="scientific">Mesorhabditis belari</name>
    <dbReference type="NCBI Taxonomy" id="2138241"/>
    <lineage>
        <taxon>Eukaryota</taxon>
        <taxon>Metazoa</taxon>
        <taxon>Ecdysozoa</taxon>
        <taxon>Nematoda</taxon>
        <taxon>Chromadorea</taxon>
        <taxon>Rhabditida</taxon>
        <taxon>Rhabditina</taxon>
        <taxon>Rhabditomorpha</taxon>
        <taxon>Rhabditoidea</taxon>
        <taxon>Rhabditidae</taxon>
        <taxon>Mesorhabditinae</taxon>
        <taxon>Mesorhabditis</taxon>
    </lineage>
</organism>
<sequence length="529" mass="60766">MIGLESWFANFSQISQRWITAESLAEIPRPHLEYAIWGLWKGGQVMSILGGLVVHPIYRLYQQRQLTPETTTTNSDKIIRNNCRRIQGRFLLLGLVGGPMLAYFHSNTMTESELKARCYQIRLDGEGLTMDRMTFVFGFIGWYWRRFQGAVDGINLGIVGALAHRKLVAPYTTPMFYDAIPKEEQYENVISGEKHGASKLKQFLIEMDEKKATNRLRRSLEDNLLKDDPTARCRNGGIFEGGQCHCIHPHTGPTCQDYACTSHGKSVGRRYDPNSLFFNKPCICDEGWEGDLCEFRLTDRCSDRGEWVKDHCHCMGYFFGSECQYTSRCDQGTIRHGRCICNTDWEGDYCHQILCHHGYADTKNNSKSCVCPPQYKGIHCDECAQVGPKIEPYPKCVVNLYPRHAIQTRKKTKTEIRHRFIIIMCACAFLAVIALMMVFVHYRRKKNKNPEVELARQQELDERTAMLTEQAMTSAMAPVAQRKKSLLGTFQLRRDISKDSSFTKKDPRRLSLQNPFTLRDRSRGSDENS</sequence>
<proteinExistence type="predicted"/>